<name>A0ABX9WFS2_9ACTN</name>
<keyword evidence="4" id="KW-1185">Reference proteome</keyword>
<dbReference type="EMBL" id="RJLN01000046">
    <property type="protein sequence ID" value="RNL97941.1"/>
    <property type="molecule type" value="Genomic_DNA"/>
</dbReference>
<reference evidence="3 4" key="1">
    <citation type="submission" date="2018-11" db="EMBL/GenBank/DDBJ databases">
        <title>Micromonospora sp. PPF5-17, a new actinomycetes isolated from a hot spring soil.</title>
        <authorList>
            <person name="Thawai C."/>
        </authorList>
    </citation>
    <scope>NUCLEOTIDE SEQUENCE [LARGE SCALE GENOMIC DNA]</scope>
    <source>
        <strain evidence="3 4">PPF5-17</strain>
    </source>
</reference>
<keyword evidence="2" id="KW-1133">Transmembrane helix</keyword>
<feature type="transmembrane region" description="Helical" evidence="2">
    <location>
        <begin position="47"/>
        <end position="68"/>
    </location>
</feature>
<keyword evidence="2" id="KW-0812">Transmembrane</keyword>
<accession>A0ABX9WFS2</accession>
<evidence type="ECO:0000313" key="3">
    <source>
        <dbReference type="EMBL" id="RNL97941.1"/>
    </source>
</evidence>
<proteinExistence type="predicted"/>
<evidence type="ECO:0000256" key="2">
    <source>
        <dbReference type="SAM" id="Phobius"/>
    </source>
</evidence>
<evidence type="ECO:0000313" key="4">
    <source>
        <dbReference type="Proteomes" id="UP000280698"/>
    </source>
</evidence>
<gene>
    <name evidence="3" type="ORF">EFE23_17065</name>
</gene>
<protein>
    <submittedName>
        <fullName evidence="3">Uncharacterized protein</fullName>
    </submittedName>
</protein>
<evidence type="ECO:0000256" key="1">
    <source>
        <dbReference type="SAM" id="MobiDB-lite"/>
    </source>
</evidence>
<feature type="region of interest" description="Disordered" evidence="1">
    <location>
        <begin position="1"/>
        <end position="45"/>
    </location>
</feature>
<sequence>MAPTTDGSHPPAVRGIAGTVRPAVHSGRRGSGFDMAARPGSVSSGSAGLVVGTGTGLLLLGYAGAALLRARLSAR</sequence>
<dbReference type="Proteomes" id="UP000280698">
    <property type="component" value="Unassembled WGS sequence"/>
</dbReference>
<keyword evidence="2" id="KW-0472">Membrane</keyword>
<comment type="caution">
    <text evidence="3">The sequence shown here is derived from an EMBL/GenBank/DDBJ whole genome shotgun (WGS) entry which is preliminary data.</text>
</comment>
<organism evidence="3 4">
    <name type="scientific">Micromonospora solifontis</name>
    <dbReference type="NCBI Taxonomy" id="2487138"/>
    <lineage>
        <taxon>Bacteria</taxon>
        <taxon>Bacillati</taxon>
        <taxon>Actinomycetota</taxon>
        <taxon>Actinomycetes</taxon>
        <taxon>Micromonosporales</taxon>
        <taxon>Micromonosporaceae</taxon>
        <taxon>Micromonospora</taxon>
    </lineage>
</organism>